<dbReference type="eggNOG" id="ENOG502QT6K">
    <property type="taxonomic scope" value="Eukaryota"/>
</dbReference>
<feature type="chain" id="PRO_5011407917" evidence="3">
    <location>
        <begin position="35"/>
        <end position="1735"/>
    </location>
</feature>
<feature type="signal peptide" evidence="3">
    <location>
        <begin position="1"/>
        <end position="34"/>
    </location>
</feature>
<dbReference type="KEGG" id="cqu:CpipJ_CPIJ005801"/>
<evidence type="ECO:0000256" key="1">
    <source>
        <dbReference type="SAM" id="Coils"/>
    </source>
</evidence>
<keyword evidence="6" id="KW-1185">Reference proteome</keyword>
<accession>B0WF01</accession>
<evidence type="ECO:0000256" key="3">
    <source>
        <dbReference type="SAM" id="SignalP"/>
    </source>
</evidence>
<feature type="coiled-coil region" evidence="1">
    <location>
        <begin position="1599"/>
        <end position="1633"/>
    </location>
</feature>
<keyword evidence="3" id="KW-0732">Signal</keyword>
<feature type="coiled-coil region" evidence="1">
    <location>
        <begin position="373"/>
        <end position="460"/>
    </location>
</feature>
<feature type="region of interest" description="Disordered" evidence="2">
    <location>
        <begin position="117"/>
        <end position="136"/>
    </location>
</feature>
<evidence type="ECO:0000313" key="5">
    <source>
        <dbReference type="EnsemblMetazoa" id="CPIJ005801-PA"/>
    </source>
</evidence>
<organism>
    <name type="scientific">Culex quinquefasciatus</name>
    <name type="common">Southern house mosquito</name>
    <name type="synonym">Culex pungens</name>
    <dbReference type="NCBI Taxonomy" id="7176"/>
    <lineage>
        <taxon>Eukaryota</taxon>
        <taxon>Metazoa</taxon>
        <taxon>Ecdysozoa</taxon>
        <taxon>Arthropoda</taxon>
        <taxon>Hexapoda</taxon>
        <taxon>Insecta</taxon>
        <taxon>Pterygota</taxon>
        <taxon>Neoptera</taxon>
        <taxon>Endopterygota</taxon>
        <taxon>Diptera</taxon>
        <taxon>Nematocera</taxon>
        <taxon>Culicoidea</taxon>
        <taxon>Culicidae</taxon>
        <taxon>Culicinae</taxon>
        <taxon>Culicini</taxon>
        <taxon>Culex</taxon>
        <taxon>Culex</taxon>
    </lineage>
</organism>
<dbReference type="VEuPathDB" id="VectorBase:CQUJHB012620"/>
<protein>
    <submittedName>
        <fullName evidence="4">LL5 beta protein</fullName>
    </submittedName>
</protein>
<gene>
    <name evidence="5" type="primary">6037363</name>
    <name evidence="4" type="ORF">CpipJ_CPIJ005801</name>
</gene>
<feature type="coiled-coil region" evidence="1">
    <location>
        <begin position="1666"/>
        <end position="1700"/>
    </location>
</feature>
<evidence type="ECO:0000313" key="4">
    <source>
        <dbReference type="EMBL" id="EDS25859.1"/>
    </source>
</evidence>
<dbReference type="HOGENOM" id="CLU_239858_0_0_1"/>
<feature type="region of interest" description="Disordered" evidence="2">
    <location>
        <begin position="339"/>
        <end position="370"/>
    </location>
</feature>
<feature type="compositionally biased region" description="Basic and acidic residues" evidence="2">
    <location>
        <begin position="344"/>
        <end position="356"/>
    </location>
</feature>
<dbReference type="OrthoDB" id="6249200at2759"/>
<reference evidence="5" key="2">
    <citation type="submission" date="2021-02" db="UniProtKB">
        <authorList>
            <consortium name="EnsemblMetazoa"/>
        </authorList>
    </citation>
    <scope>IDENTIFICATION</scope>
    <source>
        <strain evidence="5">JHB</strain>
    </source>
</reference>
<feature type="coiled-coil region" evidence="1">
    <location>
        <begin position="898"/>
        <end position="967"/>
    </location>
</feature>
<dbReference type="EnsemblMetazoa" id="CPIJ005801-RA">
    <property type="protein sequence ID" value="CPIJ005801-PA"/>
    <property type="gene ID" value="CPIJ005801"/>
</dbReference>
<evidence type="ECO:0000256" key="2">
    <source>
        <dbReference type="SAM" id="MobiDB-lite"/>
    </source>
</evidence>
<dbReference type="OMA" id="KFECAVQ"/>
<keyword evidence="1" id="KW-0175">Coiled coil</keyword>
<sequence length="1735" mass="200909">MTSHHRGRMLQMRASALLVMQAAVIAATARRVVAVETTLQSFTAADQQRESGPHFGPVLQCTVPVVNPSGAVISQGYRSLLQTSRTLDIHNAYESFRITETFPGILVIYDPQTSQKAAITGTAEPPQPQPLTEHRNRGRTWCAKAFAAARARHLFVVKTRQRWMRVASKRALQMSAVVLAAKVREEWAGRGTGKCNFKGNGEGQTDDENAAMFCSGTICYLVDISLIVRTETTAHKQKDLERLHQHPKTMQQPEDQHHIKEIEQQLIQLQSAFQLLNDKNHQLSSQLVTLRHKKVKREAGEDDPYEAKFTPFDTKRIKAEFGRPERNVKTEQLETIVLDDDDDSRDHDDSMKKLNDSRSAIEPVNYESKDSELAQVTEDFKKLVNKLETAQRRQHAEDQELGRQLQHERSQNKLLEQQVQDLTEENLRLMVEQTNVKAQLGEHEKQIERLKQELTGLYAEKTQQMSLWQADKSCFETQNTELNLQLQRKISDSEEVRSQNQVLEQQLQECRSHLTATENRLTEYETQIVRLNEELAVLRSDKQQQIISIEEEKAKLETMGKRLTEYEADITRLNEELVLLNADKHQQMSLWEEEKANLDNRNANLQNHLQKKIDEDQQLLNEQNQTLEVLKQQLQTMTTDNDRLKVDQESVRLELVAAENRAMECEKQIQRLNQELAEQIADKNQLMSAWEQEKSSLESAIKYQQQQLQLKDGDNEEINKLLFEERNQKKIVEQQLLVLSEEKEQLKSQLETTQNNLSEHEKLIESLKQEIVELVDTKNQQANLWKEETTNLEAKNQELLLQLQGADEENRAIKQQLQDLNDENDHLKDEQQNTKSQLAIAEETVVEHAEQINRLEQELEEVLAENNQQISLWEQMKTCLEDKIDDLRVQLQKKDAHCAELSHLLEEERNQRSTLEQQLQSIQEEREELKSQLATTKITVEEHAERIARLEQELEELGADKDQTMHLWEEEKSVLETTGQELHLQLQSKLAEIGDMGELLLVERKQNKDLEQQLLAMSEDNIAMEKRMTDFEFQIKALEQELEEARAEKEQKMSLWEGEKAELEGKTNDLLLQMEKKCGDNKELAELLQEEKTRSGDLDQQLLSTNEKLEQLKTQFEGAETRLIEQEENIKKLEQQLADLNADKEQAANLWNEERSNLETKNEELENQLKQKDNENGELNELLLVERNQNKAQGQQLIAMTEEKEELKSLLVTMENSMTQYETQIKELKHEMAEFVAERNQQTKLWIEEKAALETDNKELQQQLQKKDADNKELSKLFLEEQINSKDLAQQLLVLSEDKVELNSRLATQGSRLLEHEEKIRRLEHELSELLADRNQQLSAWATEKTDLEDKTKQLNEQLQKKDEEMKDLSELLLEERNHNIDLEQQLQDAGKANENAKAQLKGAEKSLAKQEKKVKQLKQELEDLQVDKSQQAEVSRMEKEELESKNKDMHGMMRRLKDLVRNVDKESIESVTCNGSKKQYQPIMSNELDISIKKALESALEMLQQKENTEDFNLKAENDKLRSVQEFQQARMLALELKSVEQSNRIEQLETIVGYLEKNVKLGSAFKKKEAIKGDEIVEQLEKLRTESDTEVEQGLKDEELKQKLQELAKENTKLKQQLDVKTNAVKQLTLEKTKADAKTKELGQTILQMQKTITAKNELLKTPKQNLEQTIVDQKEKIACLEAKLHAKEQSNQAVKENCLTAQKKHAALALQLKELHMKLANIQGSCKEVAYK</sequence>
<feature type="coiled-coil region" evidence="1">
    <location>
        <begin position="1102"/>
        <end position="1277"/>
    </location>
</feature>
<dbReference type="STRING" id="7176.B0WF01"/>
<dbReference type="VEuPathDB" id="VectorBase:CPIJ005801"/>
<name>B0WF01_CULQU</name>
<dbReference type="Proteomes" id="UP000002320">
    <property type="component" value="Unassembled WGS sequence"/>
</dbReference>
<dbReference type="InParanoid" id="B0WF01"/>
<proteinExistence type="predicted"/>
<feature type="coiled-coil region" evidence="1">
    <location>
        <begin position="486"/>
        <end position="872"/>
    </location>
</feature>
<evidence type="ECO:0000313" key="6">
    <source>
        <dbReference type="Proteomes" id="UP000002320"/>
    </source>
</evidence>
<reference evidence="4" key="1">
    <citation type="submission" date="2007-03" db="EMBL/GenBank/DDBJ databases">
        <title>Annotation of Culex pipiens quinquefasciatus.</title>
        <authorList>
            <consortium name="The Broad Institute Genome Sequencing Platform"/>
            <person name="Atkinson P.W."/>
            <person name="Hemingway J."/>
            <person name="Christensen B.M."/>
            <person name="Higgs S."/>
            <person name="Kodira C."/>
            <person name="Hannick L."/>
            <person name="Megy K."/>
            <person name="O'Leary S."/>
            <person name="Pearson M."/>
            <person name="Haas B.J."/>
            <person name="Mauceli E."/>
            <person name="Wortman J.R."/>
            <person name="Lee N.H."/>
            <person name="Guigo R."/>
            <person name="Stanke M."/>
            <person name="Alvarado L."/>
            <person name="Amedeo P."/>
            <person name="Antoine C.H."/>
            <person name="Arensburger P."/>
            <person name="Bidwell S.L."/>
            <person name="Crawford M."/>
            <person name="Camaro F."/>
            <person name="Devon K."/>
            <person name="Engels R."/>
            <person name="Hammond M."/>
            <person name="Howarth C."/>
            <person name="Koehrsen M."/>
            <person name="Lawson D."/>
            <person name="Montgomery P."/>
            <person name="Nene V."/>
            <person name="Nusbaum C."/>
            <person name="Puiu D."/>
            <person name="Romero-Severson J."/>
            <person name="Severson D.W."/>
            <person name="Shumway M."/>
            <person name="Sisk P."/>
            <person name="Stolte C."/>
            <person name="Zeng Q."/>
            <person name="Eisenstadt E."/>
            <person name="Fraser-Liggett C."/>
            <person name="Strausberg R."/>
            <person name="Galagan J."/>
            <person name="Birren B."/>
            <person name="Collins F.H."/>
        </authorList>
    </citation>
    <scope>NUCLEOTIDE SEQUENCE [LARGE SCALE GENOMIC DNA]</scope>
    <source>
        <strain evidence="4">JHB</strain>
    </source>
</reference>
<feature type="coiled-coil region" evidence="1">
    <location>
        <begin position="1306"/>
        <end position="1460"/>
    </location>
</feature>
<dbReference type="EMBL" id="DS231912">
    <property type="protein sequence ID" value="EDS25859.1"/>
    <property type="molecule type" value="Genomic_DNA"/>
</dbReference>
<feature type="coiled-coil region" evidence="1">
    <location>
        <begin position="1007"/>
        <end position="1066"/>
    </location>
</feature>